<protein>
    <submittedName>
        <fullName evidence="2">Uncharacterized protein</fullName>
    </submittedName>
</protein>
<dbReference type="Proteomes" id="UP001162060">
    <property type="component" value="Unassembled WGS sequence"/>
</dbReference>
<dbReference type="AlphaFoldDB" id="A0AAV1TVN8"/>
<feature type="compositionally biased region" description="Basic and acidic residues" evidence="1">
    <location>
        <begin position="25"/>
        <end position="36"/>
    </location>
</feature>
<name>A0AAV1TVN8_9STRA</name>
<gene>
    <name evidence="2" type="ORF">PM001_LOCUS10817</name>
</gene>
<organism evidence="2 3">
    <name type="scientific">Peronospora matthiolae</name>
    <dbReference type="NCBI Taxonomy" id="2874970"/>
    <lineage>
        <taxon>Eukaryota</taxon>
        <taxon>Sar</taxon>
        <taxon>Stramenopiles</taxon>
        <taxon>Oomycota</taxon>
        <taxon>Peronosporomycetes</taxon>
        <taxon>Peronosporales</taxon>
        <taxon>Peronosporaceae</taxon>
        <taxon>Peronospora</taxon>
    </lineage>
</organism>
<evidence type="ECO:0000313" key="2">
    <source>
        <dbReference type="EMBL" id="CAK7925667.1"/>
    </source>
</evidence>
<proteinExistence type="predicted"/>
<evidence type="ECO:0000313" key="3">
    <source>
        <dbReference type="Proteomes" id="UP001162060"/>
    </source>
</evidence>
<dbReference type="EMBL" id="CAKLBY020000087">
    <property type="protein sequence ID" value="CAK7925667.1"/>
    <property type="molecule type" value="Genomic_DNA"/>
</dbReference>
<feature type="region of interest" description="Disordered" evidence="1">
    <location>
        <begin position="1"/>
        <end position="53"/>
    </location>
</feature>
<sequence>MKRLKNKWKEMAEARNVKSSANRVEGAEMVRKERKDPRKAKRRITSDESDTTRGIRAQRAYLCDTCS</sequence>
<evidence type="ECO:0000256" key="1">
    <source>
        <dbReference type="SAM" id="MobiDB-lite"/>
    </source>
</evidence>
<comment type="caution">
    <text evidence="2">The sequence shown here is derived from an EMBL/GenBank/DDBJ whole genome shotgun (WGS) entry which is preliminary data.</text>
</comment>
<accession>A0AAV1TVN8</accession>
<feature type="compositionally biased region" description="Basic and acidic residues" evidence="1">
    <location>
        <begin position="7"/>
        <end position="16"/>
    </location>
</feature>
<reference evidence="2" key="1">
    <citation type="submission" date="2024-01" db="EMBL/GenBank/DDBJ databases">
        <authorList>
            <person name="Webb A."/>
        </authorList>
    </citation>
    <scope>NUCLEOTIDE SEQUENCE</scope>
    <source>
        <strain evidence="2">Pm1</strain>
    </source>
</reference>
<feature type="compositionally biased region" description="Basic and acidic residues" evidence="1">
    <location>
        <begin position="44"/>
        <end position="53"/>
    </location>
</feature>